<name>A0A0H3M596_EHRRW</name>
<dbReference type="EMBL" id="CR925678">
    <property type="protein sequence ID" value="CAI26644.1"/>
    <property type="molecule type" value="Genomic_DNA"/>
</dbReference>
<feature type="signal peptide" evidence="2">
    <location>
        <begin position="1"/>
        <end position="21"/>
    </location>
</feature>
<dbReference type="InterPro" id="IPR024370">
    <property type="entry name" value="PBP_domain"/>
</dbReference>
<evidence type="ECO:0000313" key="4">
    <source>
        <dbReference type="EMBL" id="CAI26644.1"/>
    </source>
</evidence>
<evidence type="ECO:0000313" key="5">
    <source>
        <dbReference type="Proteomes" id="UP000001021"/>
    </source>
</evidence>
<organism evidence="4 5">
    <name type="scientific">Ehrlichia ruminantium (strain Welgevonden)</name>
    <dbReference type="NCBI Taxonomy" id="254945"/>
    <lineage>
        <taxon>Bacteria</taxon>
        <taxon>Pseudomonadati</taxon>
        <taxon>Pseudomonadota</taxon>
        <taxon>Alphaproteobacteria</taxon>
        <taxon>Rickettsiales</taxon>
        <taxon>Anaplasmataceae</taxon>
        <taxon>Ehrlichia</taxon>
    </lineage>
</organism>
<dbReference type="Gene3D" id="3.40.190.10">
    <property type="entry name" value="Periplasmic binding protein-like II"/>
    <property type="match status" value="2"/>
</dbReference>
<dbReference type="InterPro" id="IPR050811">
    <property type="entry name" value="Phosphate_ABC_transporter"/>
</dbReference>
<dbReference type="eggNOG" id="COG0226">
    <property type="taxonomic scope" value="Bacteria"/>
</dbReference>
<keyword evidence="5" id="KW-1185">Reference proteome</keyword>
<proteinExistence type="predicted"/>
<dbReference type="HOGENOM" id="CLU_026228_0_0_5"/>
<keyword evidence="1 2" id="KW-0732">Signal</keyword>
<dbReference type="RefSeq" id="WP_011154838.1">
    <property type="nucleotide sequence ID" value="NC_005295.2"/>
</dbReference>
<feature type="domain" description="PBP" evidence="3">
    <location>
        <begin position="18"/>
        <end position="304"/>
    </location>
</feature>
<evidence type="ECO:0000259" key="3">
    <source>
        <dbReference type="Pfam" id="PF12849"/>
    </source>
</evidence>
<dbReference type="PANTHER" id="PTHR30570:SF1">
    <property type="entry name" value="PHOSPHATE-BINDING PROTEIN PSTS"/>
    <property type="match status" value="1"/>
</dbReference>
<reference evidence="4 5" key="1">
    <citation type="journal article" date="2006" name="J. Bacteriol.">
        <title>Comparative genomic analysis of three strains of Ehrlichia ruminantium reveals an active process of genome size plasticity.</title>
        <authorList>
            <person name="Frutos R."/>
            <person name="Viari A."/>
            <person name="Ferraz C."/>
            <person name="Morgat A."/>
            <person name="Eychenie S."/>
            <person name="Kandassami Y."/>
            <person name="Chantal I."/>
            <person name="Bensaid A."/>
            <person name="Coissac E."/>
            <person name="Vachiery N."/>
            <person name="Demaille J."/>
            <person name="Martinez D."/>
        </authorList>
    </citation>
    <scope>NUCLEOTIDE SEQUENCE [LARGE SCALE GENOMIC DNA]</scope>
    <source>
        <strain evidence="4 5">Welgevonden</strain>
    </source>
</reference>
<evidence type="ECO:0000256" key="2">
    <source>
        <dbReference type="SAM" id="SignalP"/>
    </source>
</evidence>
<evidence type="ECO:0000256" key="1">
    <source>
        <dbReference type="ARBA" id="ARBA00022729"/>
    </source>
</evidence>
<gene>
    <name evidence="4" type="primary">sphX</name>
    <name evidence="4" type="ordered locus">ERWE_CDS_01500</name>
</gene>
<dbReference type="Proteomes" id="UP000001021">
    <property type="component" value="Chromosome"/>
</dbReference>
<dbReference type="Pfam" id="PF12849">
    <property type="entry name" value="PBP_like_2"/>
    <property type="match status" value="1"/>
</dbReference>
<feature type="chain" id="PRO_5002615645" description="PBP domain-containing protein" evidence="2">
    <location>
        <begin position="22"/>
        <end position="342"/>
    </location>
</feature>
<dbReference type="KEGG" id="erw:ERWE_CDS_01500"/>
<protein>
    <recommendedName>
        <fullName evidence="3">PBP domain-containing protein</fullName>
    </recommendedName>
</protein>
<dbReference type="SUPFAM" id="SSF53850">
    <property type="entry name" value="Periplasmic binding protein-like II"/>
    <property type="match status" value="1"/>
</dbReference>
<dbReference type="KEGG" id="eru:Erum1540"/>
<dbReference type="PANTHER" id="PTHR30570">
    <property type="entry name" value="PERIPLASMIC PHOSPHATE BINDING COMPONENT OF PHOSPHATE ABC TRANSPORTER"/>
    <property type="match status" value="1"/>
</dbReference>
<sequence length="342" mass="38558">MKKFLLVLFLLLVMLPKDSNAEHIHVVGSSTAFPFIAAIAEEFGRFSDYGTPIIESVGSGMGFSMFCQGVENSTPDIAMSSRKIKDAEVELCKSNDVHDIIEIIIGYDGIVIANSNNSNKLDFTKKDLFKALSKYATSEEYTHSIPANDFKYWSEINNRFPNIDIEVYGPYKNTGTYNILIEEIMQDSCMNHKNFIEVYPDLKKRQHACSMIRNDGKYIEVAANENIIIQKIAKNNAAFGIFSFSFLIQNQDKIHGNKIAGVEPTYETISSGKYILSRPIYVYIKQKHLNNSPGLKEFIKVILKQESIGKNGYLISLGFIPLSDKDLENTRTRITNILDNAS</sequence>
<dbReference type="GeneID" id="33058389"/>
<accession>A0A0H3M596</accession>
<dbReference type="AlphaFoldDB" id="A0A0H3M596"/>